<dbReference type="Proteomes" id="UP000494206">
    <property type="component" value="Unassembled WGS sequence"/>
</dbReference>
<proteinExistence type="predicted"/>
<feature type="coiled-coil region" evidence="1">
    <location>
        <begin position="137"/>
        <end position="174"/>
    </location>
</feature>
<organism evidence="3 4">
    <name type="scientific">Caenorhabditis bovis</name>
    <dbReference type="NCBI Taxonomy" id="2654633"/>
    <lineage>
        <taxon>Eukaryota</taxon>
        <taxon>Metazoa</taxon>
        <taxon>Ecdysozoa</taxon>
        <taxon>Nematoda</taxon>
        <taxon>Chromadorea</taxon>
        <taxon>Rhabditida</taxon>
        <taxon>Rhabditina</taxon>
        <taxon>Rhabditomorpha</taxon>
        <taxon>Rhabditoidea</taxon>
        <taxon>Rhabditidae</taxon>
        <taxon>Peloderinae</taxon>
        <taxon>Caenorhabditis</taxon>
    </lineage>
</organism>
<feature type="region of interest" description="Disordered" evidence="2">
    <location>
        <begin position="90"/>
        <end position="118"/>
    </location>
</feature>
<evidence type="ECO:0000313" key="4">
    <source>
        <dbReference type="Proteomes" id="UP000494206"/>
    </source>
</evidence>
<protein>
    <recommendedName>
        <fullName evidence="5">BZIP domain-containing protein</fullName>
    </recommendedName>
</protein>
<sequence length="180" mass="20252">MSLDYSNAMLQHQIMNCFLSQMQAMLTTAAPPAPSQPATALVDDVARCSPSASATDSSSSSGVSSVFLIIASVSFHCLFDFQRCCSNESASTSRPIRRGRPQQTINDGDDEASQKKKHRRMYARKYRAEMRQKVDNERALAAEVRRMSADIARLEQQRDMLNEQLQRKDALINQLLLRHQ</sequence>
<dbReference type="AlphaFoldDB" id="A0A8S1ELB1"/>
<gene>
    <name evidence="3" type="ORF">CBOVIS_LOCUS1827</name>
</gene>
<evidence type="ECO:0008006" key="5">
    <source>
        <dbReference type="Google" id="ProtNLM"/>
    </source>
</evidence>
<evidence type="ECO:0000256" key="1">
    <source>
        <dbReference type="SAM" id="Coils"/>
    </source>
</evidence>
<accession>A0A8S1ELB1</accession>
<reference evidence="3 4" key="1">
    <citation type="submission" date="2020-04" db="EMBL/GenBank/DDBJ databases">
        <authorList>
            <person name="Laetsch R D."/>
            <person name="Stevens L."/>
            <person name="Kumar S."/>
            <person name="Blaxter L. M."/>
        </authorList>
    </citation>
    <scope>NUCLEOTIDE SEQUENCE [LARGE SCALE GENOMIC DNA]</scope>
</reference>
<keyword evidence="4" id="KW-1185">Reference proteome</keyword>
<dbReference type="EMBL" id="CADEPM010000001">
    <property type="protein sequence ID" value="CAB3398567.1"/>
    <property type="molecule type" value="Genomic_DNA"/>
</dbReference>
<keyword evidence="1" id="KW-0175">Coiled coil</keyword>
<name>A0A8S1ELB1_9PELO</name>
<comment type="caution">
    <text evidence="3">The sequence shown here is derived from an EMBL/GenBank/DDBJ whole genome shotgun (WGS) entry which is preliminary data.</text>
</comment>
<dbReference type="OrthoDB" id="5838838at2759"/>
<evidence type="ECO:0000256" key="2">
    <source>
        <dbReference type="SAM" id="MobiDB-lite"/>
    </source>
</evidence>
<evidence type="ECO:0000313" key="3">
    <source>
        <dbReference type="EMBL" id="CAB3398567.1"/>
    </source>
</evidence>